<proteinExistence type="predicted"/>
<accession>A0A2N6PKL6</accession>
<evidence type="ECO:0000313" key="6">
    <source>
        <dbReference type="Proteomes" id="UP000235703"/>
    </source>
</evidence>
<feature type="compositionally biased region" description="Low complexity" evidence="1">
    <location>
        <begin position="246"/>
        <end position="260"/>
    </location>
</feature>
<comment type="caution">
    <text evidence="5">The sequence shown here is derived from an EMBL/GenBank/DDBJ whole genome shotgun (WGS) entry which is preliminary data.</text>
</comment>
<dbReference type="Proteomes" id="UP000235703">
    <property type="component" value="Unassembled WGS sequence"/>
</dbReference>
<dbReference type="Pfam" id="PF19187">
    <property type="entry name" value="HTH_PafC"/>
    <property type="match status" value="1"/>
</dbReference>
<organism evidence="5 6">
    <name type="scientific">Brevibacterium luteolum</name>
    <dbReference type="NCBI Taxonomy" id="199591"/>
    <lineage>
        <taxon>Bacteria</taxon>
        <taxon>Bacillati</taxon>
        <taxon>Actinomycetota</taxon>
        <taxon>Actinomycetes</taxon>
        <taxon>Micrococcales</taxon>
        <taxon>Brevibacteriaceae</taxon>
        <taxon>Brevibacterium</taxon>
    </lineage>
</organism>
<dbReference type="InterPro" id="IPR057727">
    <property type="entry name" value="WCX_dom"/>
</dbReference>
<dbReference type="PROSITE" id="PS52050">
    <property type="entry name" value="WYL"/>
    <property type="match status" value="1"/>
</dbReference>
<feature type="domain" description="PafC HTH" evidence="3">
    <location>
        <begin position="37"/>
        <end position="149"/>
    </location>
</feature>
<feature type="region of interest" description="Disordered" evidence="1">
    <location>
        <begin position="241"/>
        <end position="274"/>
    </location>
</feature>
<dbReference type="EMBL" id="PNFZ01000001">
    <property type="protein sequence ID" value="PMB99223.1"/>
    <property type="molecule type" value="Genomic_DNA"/>
</dbReference>
<dbReference type="Pfam" id="PF25583">
    <property type="entry name" value="WCX"/>
    <property type="match status" value="1"/>
</dbReference>
<dbReference type="InterPro" id="IPR043839">
    <property type="entry name" value="PafC_HTH"/>
</dbReference>
<keyword evidence="6" id="KW-1185">Reference proteome</keyword>
<dbReference type="PANTHER" id="PTHR34580:SF1">
    <property type="entry name" value="PROTEIN PAFC"/>
    <property type="match status" value="1"/>
</dbReference>
<evidence type="ECO:0000256" key="1">
    <source>
        <dbReference type="SAM" id="MobiDB-lite"/>
    </source>
</evidence>
<feature type="compositionally biased region" description="Polar residues" evidence="1">
    <location>
        <begin position="262"/>
        <end position="274"/>
    </location>
</feature>
<feature type="domain" description="WCX" evidence="4">
    <location>
        <begin position="273"/>
        <end position="339"/>
    </location>
</feature>
<dbReference type="InterPro" id="IPR028349">
    <property type="entry name" value="PafC-like"/>
</dbReference>
<dbReference type="InterPro" id="IPR051534">
    <property type="entry name" value="CBASS_pafABC_assoc_protein"/>
</dbReference>
<dbReference type="PANTHER" id="PTHR34580">
    <property type="match status" value="1"/>
</dbReference>
<dbReference type="AlphaFoldDB" id="A0A2N6PKL6"/>
<feature type="domain" description="WYL" evidence="2">
    <location>
        <begin position="174"/>
        <end position="238"/>
    </location>
</feature>
<name>A0A2N6PKL6_9MICO</name>
<gene>
    <name evidence="5" type="ORF">CJ198_01405</name>
</gene>
<feature type="region of interest" description="Disordered" evidence="1">
    <location>
        <begin position="1"/>
        <end position="31"/>
    </location>
</feature>
<evidence type="ECO:0000313" key="5">
    <source>
        <dbReference type="EMBL" id="PMB99223.1"/>
    </source>
</evidence>
<dbReference type="OrthoDB" id="3268930at2"/>
<evidence type="ECO:0000259" key="3">
    <source>
        <dbReference type="Pfam" id="PF19187"/>
    </source>
</evidence>
<evidence type="ECO:0000259" key="4">
    <source>
        <dbReference type="Pfam" id="PF25583"/>
    </source>
</evidence>
<dbReference type="Pfam" id="PF13280">
    <property type="entry name" value="WYL"/>
    <property type="match status" value="1"/>
</dbReference>
<dbReference type="InterPro" id="IPR026881">
    <property type="entry name" value="WYL_dom"/>
</dbReference>
<reference evidence="5 6" key="1">
    <citation type="submission" date="2017-09" db="EMBL/GenBank/DDBJ databases">
        <title>Bacterial strain isolated from the female urinary microbiota.</title>
        <authorList>
            <person name="Thomas-White K."/>
            <person name="Kumar N."/>
            <person name="Forster S."/>
            <person name="Putonti C."/>
            <person name="Lawley T."/>
            <person name="Wolfe A.J."/>
        </authorList>
    </citation>
    <scope>NUCLEOTIDE SEQUENCE [LARGE SCALE GENOMIC DNA]</scope>
    <source>
        <strain evidence="5 6">UMB0680</strain>
    </source>
</reference>
<protein>
    <submittedName>
        <fullName evidence="5">WYL domain-containing protein</fullName>
    </submittedName>
</protein>
<sequence length="358" mass="38932">MCRRRSRRSPEWSPVSPARVRPPAQGRRMTMAQTTPDRLSRLLGLVPYLTANPGALLDDVAETFGCTREELIDDLELLFVSGRPGHMPDDLIEASWEDDRIYVSNAEEVSVPVRLSRAEAGTLTLALETILALDPPDAEAVESAKDKLAAAASLGESGQRFDIVLPPVDPQVKRVVEDALASGDDLQLSYYVPSRDELTERVVDPLTLRLSGRWYLEAHCHTAGGLRSFALDNIRRIRPVPAQEHASPADPADATAPEAEGTSRTQPAGASGTVTMSLTSTGARLVEDLPAQTRYDTHGPGTVTITLPVYDQAWLVRWLLAHGRHVIALDPVDAAYEALRQSEAAYEEISSPPHRAAG</sequence>
<dbReference type="PIRSF" id="PIRSF016838">
    <property type="entry name" value="PafC"/>
    <property type="match status" value="1"/>
</dbReference>
<evidence type="ECO:0000259" key="2">
    <source>
        <dbReference type="Pfam" id="PF13280"/>
    </source>
</evidence>